<evidence type="ECO:0000313" key="3">
    <source>
        <dbReference type="Proteomes" id="UP000601736"/>
    </source>
</evidence>
<name>A0A8H8YZN9_9PROT</name>
<organism evidence="2 3">
    <name type="scientific">Nitrosomonas nitrosa</name>
    <dbReference type="NCBI Taxonomy" id="52442"/>
    <lineage>
        <taxon>Bacteria</taxon>
        <taxon>Pseudomonadati</taxon>
        <taxon>Pseudomonadota</taxon>
        <taxon>Betaproteobacteria</taxon>
        <taxon>Nitrosomonadales</taxon>
        <taxon>Nitrosomonadaceae</taxon>
        <taxon>Nitrosomonas</taxon>
    </lineage>
</organism>
<proteinExistence type="predicted"/>
<comment type="caution">
    <text evidence="2">The sequence shown here is derived from an EMBL/GenBank/DDBJ whole genome shotgun (WGS) entry which is preliminary data.</text>
</comment>
<evidence type="ECO:0000256" key="1">
    <source>
        <dbReference type="SAM" id="MobiDB-lite"/>
    </source>
</evidence>
<feature type="compositionally biased region" description="Basic and acidic residues" evidence="1">
    <location>
        <begin position="35"/>
        <end position="47"/>
    </location>
</feature>
<protein>
    <submittedName>
        <fullName evidence="2">Uncharacterized protein</fullName>
    </submittedName>
</protein>
<dbReference type="RefSeq" id="WP_143068208.1">
    <property type="nucleotide sequence ID" value="NZ_CAJNAP010000004.1"/>
</dbReference>
<dbReference type="EMBL" id="CAJNAP010000004">
    <property type="protein sequence ID" value="CAE6493440.1"/>
    <property type="molecule type" value="Genomic_DNA"/>
</dbReference>
<accession>A0A8H8YZN9</accession>
<feature type="region of interest" description="Disordered" evidence="1">
    <location>
        <begin position="29"/>
        <end position="60"/>
    </location>
</feature>
<feature type="compositionally biased region" description="Basic residues" evidence="1">
    <location>
        <begin position="48"/>
        <end position="60"/>
    </location>
</feature>
<dbReference type="Proteomes" id="UP000601736">
    <property type="component" value="Unassembled WGS sequence"/>
</dbReference>
<evidence type="ECO:0000313" key="2">
    <source>
        <dbReference type="EMBL" id="CAE6493440.1"/>
    </source>
</evidence>
<sequence length="60" mass="7030">MIEREFIHKKTGKISREIVYGITSVPASHATPEQIIRDNRGPLEHSKPPLHHRLELRRRP</sequence>
<dbReference type="AlphaFoldDB" id="A0A8H8YZN9"/>
<reference evidence="2" key="1">
    <citation type="submission" date="2021-02" db="EMBL/GenBank/DDBJ databases">
        <authorList>
            <person name="Han P."/>
        </authorList>
    </citation>
    <scope>NUCLEOTIDE SEQUENCE</scope>
    <source>
        <strain evidence="2">Nitrosomonas nitrosa 18-3D</strain>
    </source>
</reference>
<gene>
    <name evidence="2" type="ORF">NMYAN_120133</name>
</gene>